<protein>
    <submittedName>
        <fullName evidence="2">Major facilitator family protein</fullName>
    </submittedName>
</protein>
<comment type="caution">
    <text evidence="2">The sequence shown here is derived from an EMBL/GenBank/DDBJ whole genome shotgun (WGS) entry which is preliminary data.</text>
</comment>
<feature type="transmembrane region" description="Helical" evidence="1">
    <location>
        <begin position="104"/>
        <end position="122"/>
    </location>
</feature>
<keyword evidence="1" id="KW-1133">Transmembrane helix</keyword>
<dbReference type="VEuPathDB" id="ToxoDB:CSUI_007297"/>
<keyword evidence="3" id="KW-1185">Reference proteome</keyword>
<organism evidence="2 3">
    <name type="scientific">Cystoisospora suis</name>
    <dbReference type="NCBI Taxonomy" id="483139"/>
    <lineage>
        <taxon>Eukaryota</taxon>
        <taxon>Sar</taxon>
        <taxon>Alveolata</taxon>
        <taxon>Apicomplexa</taxon>
        <taxon>Conoidasida</taxon>
        <taxon>Coccidia</taxon>
        <taxon>Eucoccidiorida</taxon>
        <taxon>Eimeriorina</taxon>
        <taxon>Sarcocystidae</taxon>
        <taxon>Cystoisospora</taxon>
    </lineage>
</organism>
<feature type="non-terminal residue" evidence="2">
    <location>
        <position position="127"/>
    </location>
</feature>
<feature type="non-terminal residue" evidence="2">
    <location>
        <position position="1"/>
    </location>
</feature>
<dbReference type="Proteomes" id="UP000221165">
    <property type="component" value="Unassembled WGS sequence"/>
</dbReference>
<evidence type="ECO:0000313" key="3">
    <source>
        <dbReference type="Proteomes" id="UP000221165"/>
    </source>
</evidence>
<name>A0A2C6KRD7_9APIC</name>
<evidence type="ECO:0000256" key="1">
    <source>
        <dbReference type="SAM" id="Phobius"/>
    </source>
</evidence>
<dbReference type="RefSeq" id="XP_067920577.1">
    <property type="nucleotide sequence ID" value="XM_068067445.1"/>
</dbReference>
<reference evidence="2 3" key="1">
    <citation type="journal article" date="2017" name="Int. J. Parasitol.">
        <title>The genome of the protozoan parasite Cystoisospora suis and a reverse vaccinology approach to identify vaccine candidates.</title>
        <authorList>
            <person name="Palmieri N."/>
            <person name="Shrestha A."/>
            <person name="Ruttkowski B."/>
            <person name="Beck T."/>
            <person name="Vogl C."/>
            <person name="Tomley F."/>
            <person name="Blake D.P."/>
            <person name="Joachim A."/>
        </authorList>
    </citation>
    <scope>NUCLEOTIDE SEQUENCE [LARGE SCALE GENOMIC DNA]</scope>
    <source>
        <strain evidence="2 3">Wien I</strain>
    </source>
</reference>
<accession>A0A2C6KRD7</accession>
<sequence length="127" mass="14576">PSRHHHTHQTSHISAHSGRSYIHPNSLGSHPSAPLTFGRRKTNLQWLRWRCVLGASLIHFCLGSVHTLGNLLPYIIGYIRVKQDPHPTATYKVRQKETPSQRTLSIYLSIYLLIRAFSYLMYVPCFA</sequence>
<dbReference type="OrthoDB" id="410267at2759"/>
<dbReference type="GeneID" id="94430656"/>
<keyword evidence="1" id="KW-0472">Membrane</keyword>
<dbReference type="AlphaFoldDB" id="A0A2C6KRD7"/>
<proteinExistence type="predicted"/>
<dbReference type="EMBL" id="MIGC01003826">
    <property type="protein sequence ID" value="PHJ18873.1"/>
    <property type="molecule type" value="Genomic_DNA"/>
</dbReference>
<evidence type="ECO:0000313" key="2">
    <source>
        <dbReference type="EMBL" id="PHJ18873.1"/>
    </source>
</evidence>
<gene>
    <name evidence="2" type="ORF">CSUI_007297</name>
</gene>
<keyword evidence="1" id="KW-0812">Transmembrane</keyword>